<reference evidence="7" key="2">
    <citation type="submission" date="2015-01" db="EMBL/GenBank/DDBJ databases">
        <title>Evolutionary Origins and Diversification of the Mycorrhizal Mutualists.</title>
        <authorList>
            <consortium name="DOE Joint Genome Institute"/>
            <consortium name="Mycorrhizal Genomics Consortium"/>
            <person name="Kohler A."/>
            <person name="Kuo A."/>
            <person name="Nagy L.G."/>
            <person name="Floudas D."/>
            <person name="Copeland A."/>
            <person name="Barry K.W."/>
            <person name="Cichocki N."/>
            <person name="Veneault-Fourrey C."/>
            <person name="LaButti K."/>
            <person name="Lindquist E.A."/>
            <person name="Lipzen A."/>
            <person name="Lundell T."/>
            <person name="Morin E."/>
            <person name="Murat C."/>
            <person name="Riley R."/>
            <person name="Ohm R."/>
            <person name="Sun H."/>
            <person name="Tunlid A."/>
            <person name="Henrissat B."/>
            <person name="Grigoriev I.V."/>
            <person name="Hibbett D.S."/>
            <person name="Martin F."/>
        </authorList>
    </citation>
    <scope>NUCLEOTIDE SEQUENCE [LARGE SCALE GENOMIC DNA]</scope>
    <source>
        <strain evidence="7">h7</strain>
    </source>
</reference>
<dbReference type="GO" id="GO:0004174">
    <property type="term" value="F:electron-transferring-flavoprotein dehydrogenase activity"/>
    <property type="evidence" value="ECO:0007669"/>
    <property type="project" value="TreeGrafter"/>
</dbReference>
<dbReference type="EMBL" id="KN831806">
    <property type="protein sequence ID" value="KIM36351.1"/>
    <property type="molecule type" value="Genomic_DNA"/>
</dbReference>
<sequence>MVERPNVVVVGGGGAGAQVARALSAVLNPEEYNLLLVTVRPYYTHLPAWIRMSVTDEGGLEDRAHITYNYLFHNGNGQFIIGKVASIHSEEGDKDGYLVLENGDRVDYSVLVLTPGSIWEGPLDIPDVKKETVEHLRAWRKKFTESDDIVLVGGGATAAELAGEIKDLSPTKRVTIVHNQDLLLNDAYPKYFREDVARGLEKREVEVILNDSIVDMDISDAGIVKTVNGRRLIADLVILCRGPKPNTSFVTLVPGTLSETNHIRVSATMQVFNYPRIFAGGDVIEWDEQKQVTKYKAHASVIVENIISLLKKRQPAALYPGSYELISISNGKVGVDTFSPACVQTDLG</sequence>
<keyword evidence="2" id="KW-0285">Flavoprotein</keyword>
<dbReference type="OrthoDB" id="202203at2759"/>
<dbReference type="Proteomes" id="UP000053424">
    <property type="component" value="Unassembled WGS sequence"/>
</dbReference>
<evidence type="ECO:0000259" key="5">
    <source>
        <dbReference type="Pfam" id="PF07992"/>
    </source>
</evidence>
<name>A0A0C3BY32_HEBCY</name>
<dbReference type="STRING" id="686832.A0A0C3BY32"/>
<dbReference type="HOGENOM" id="CLU_019845_2_0_1"/>
<keyword evidence="4" id="KW-0560">Oxidoreductase</keyword>
<evidence type="ECO:0000256" key="2">
    <source>
        <dbReference type="ARBA" id="ARBA00022630"/>
    </source>
</evidence>
<evidence type="ECO:0000256" key="1">
    <source>
        <dbReference type="ARBA" id="ARBA00006442"/>
    </source>
</evidence>
<dbReference type="InterPro" id="IPR023753">
    <property type="entry name" value="FAD/NAD-binding_dom"/>
</dbReference>
<feature type="domain" description="FAD/NAD(P)-binding" evidence="5">
    <location>
        <begin position="6"/>
        <end position="289"/>
    </location>
</feature>
<comment type="similarity">
    <text evidence="1">Belongs to the FAD-dependent oxidoreductase family.</text>
</comment>
<dbReference type="PANTHER" id="PTHR43735:SF3">
    <property type="entry name" value="FERROPTOSIS SUPPRESSOR PROTEIN 1"/>
    <property type="match status" value="1"/>
</dbReference>
<dbReference type="GO" id="GO:0050660">
    <property type="term" value="F:flavin adenine dinucleotide binding"/>
    <property type="evidence" value="ECO:0007669"/>
    <property type="project" value="TreeGrafter"/>
</dbReference>
<dbReference type="PRINTS" id="PR00368">
    <property type="entry name" value="FADPNR"/>
</dbReference>
<reference evidence="6 7" key="1">
    <citation type="submission" date="2014-04" db="EMBL/GenBank/DDBJ databases">
        <authorList>
            <consortium name="DOE Joint Genome Institute"/>
            <person name="Kuo A."/>
            <person name="Gay G."/>
            <person name="Dore J."/>
            <person name="Kohler A."/>
            <person name="Nagy L.G."/>
            <person name="Floudas D."/>
            <person name="Copeland A."/>
            <person name="Barry K.W."/>
            <person name="Cichocki N."/>
            <person name="Veneault-Fourrey C."/>
            <person name="LaButti K."/>
            <person name="Lindquist E.A."/>
            <person name="Lipzen A."/>
            <person name="Lundell T."/>
            <person name="Morin E."/>
            <person name="Murat C."/>
            <person name="Sun H."/>
            <person name="Tunlid A."/>
            <person name="Henrissat B."/>
            <person name="Grigoriev I.V."/>
            <person name="Hibbett D.S."/>
            <person name="Martin F."/>
            <person name="Nordberg H.P."/>
            <person name="Cantor M.N."/>
            <person name="Hua S.X."/>
        </authorList>
    </citation>
    <scope>NUCLEOTIDE SEQUENCE [LARGE SCALE GENOMIC DNA]</scope>
    <source>
        <strain evidence="7">h7</strain>
    </source>
</reference>
<keyword evidence="7" id="KW-1185">Reference proteome</keyword>
<dbReference type="Gene3D" id="3.50.50.100">
    <property type="match status" value="1"/>
</dbReference>
<evidence type="ECO:0000256" key="4">
    <source>
        <dbReference type="ARBA" id="ARBA00023002"/>
    </source>
</evidence>
<evidence type="ECO:0000256" key="3">
    <source>
        <dbReference type="ARBA" id="ARBA00022827"/>
    </source>
</evidence>
<dbReference type="PRINTS" id="PR00411">
    <property type="entry name" value="PNDRDTASEI"/>
</dbReference>
<evidence type="ECO:0000313" key="6">
    <source>
        <dbReference type="EMBL" id="KIM36351.1"/>
    </source>
</evidence>
<evidence type="ECO:0000313" key="7">
    <source>
        <dbReference type="Proteomes" id="UP000053424"/>
    </source>
</evidence>
<dbReference type="PANTHER" id="PTHR43735">
    <property type="entry name" value="APOPTOSIS-INDUCING FACTOR 1"/>
    <property type="match status" value="1"/>
</dbReference>
<dbReference type="SUPFAM" id="SSF51905">
    <property type="entry name" value="FAD/NAD(P)-binding domain"/>
    <property type="match status" value="1"/>
</dbReference>
<dbReference type="AlphaFoldDB" id="A0A0C3BY32"/>
<dbReference type="InterPro" id="IPR036188">
    <property type="entry name" value="FAD/NAD-bd_sf"/>
</dbReference>
<organism evidence="6 7">
    <name type="scientific">Hebeloma cylindrosporum</name>
    <dbReference type="NCBI Taxonomy" id="76867"/>
    <lineage>
        <taxon>Eukaryota</taxon>
        <taxon>Fungi</taxon>
        <taxon>Dikarya</taxon>
        <taxon>Basidiomycota</taxon>
        <taxon>Agaricomycotina</taxon>
        <taxon>Agaricomycetes</taxon>
        <taxon>Agaricomycetidae</taxon>
        <taxon>Agaricales</taxon>
        <taxon>Agaricineae</taxon>
        <taxon>Hymenogastraceae</taxon>
        <taxon>Hebeloma</taxon>
    </lineage>
</organism>
<keyword evidence="3" id="KW-0274">FAD</keyword>
<protein>
    <recommendedName>
        <fullName evidence="5">FAD/NAD(P)-binding domain-containing protein</fullName>
    </recommendedName>
</protein>
<accession>A0A0C3BY32</accession>
<gene>
    <name evidence="6" type="ORF">M413DRAFT_449228</name>
</gene>
<dbReference type="GO" id="GO:0005737">
    <property type="term" value="C:cytoplasm"/>
    <property type="evidence" value="ECO:0007669"/>
    <property type="project" value="TreeGrafter"/>
</dbReference>
<proteinExistence type="inferred from homology"/>
<dbReference type="Pfam" id="PF07992">
    <property type="entry name" value="Pyr_redox_2"/>
    <property type="match status" value="1"/>
</dbReference>